<dbReference type="InterPro" id="IPR019251">
    <property type="entry name" value="DUF2231_TM"/>
</dbReference>
<keyword evidence="1" id="KW-0812">Transmembrane</keyword>
<gene>
    <name evidence="3" type="ORF">D7D52_35525</name>
</gene>
<dbReference type="KEGG" id="nyu:D7D52_35525"/>
<protein>
    <recommendedName>
        <fullName evidence="2">DUF2231 domain-containing protein</fullName>
    </recommendedName>
</protein>
<dbReference type="RefSeq" id="WP_120743346.1">
    <property type="nucleotide sequence ID" value="NZ_CP032568.1"/>
</dbReference>
<organism evidence="3 4">
    <name type="scientific">Nocardia yunnanensis</name>
    <dbReference type="NCBI Taxonomy" id="2382165"/>
    <lineage>
        <taxon>Bacteria</taxon>
        <taxon>Bacillati</taxon>
        <taxon>Actinomycetota</taxon>
        <taxon>Actinomycetes</taxon>
        <taxon>Mycobacteriales</taxon>
        <taxon>Nocardiaceae</taxon>
        <taxon>Nocardia</taxon>
    </lineage>
</organism>
<accession>A0A386ZLT2</accession>
<feature type="transmembrane region" description="Helical" evidence="1">
    <location>
        <begin position="41"/>
        <end position="60"/>
    </location>
</feature>
<keyword evidence="4" id="KW-1185">Reference proteome</keyword>
<proteinExistence type="predicted"/>
<feature type="transmembrane region" description="Helical" evidence="1">
    <location>
        <begin position="117"/>
        <end position="137"/>
    </location>
</feature>
<evidence type="ECO:0000313" key="3">
    <source>
        <dbReference type="EMBL" id="AYF78263.1"/>
    </source>
</evidence>
<evidence type="ECO:0000259" key="2">
    <source>
        <dbReference type="Pfam" id="PF09990"/>
    </source>
</evidence>
<dbReference type="AlphaFoldDB" id="A0A386ZLT2"/>
<sequence>MSTFNGLPAHVLFVHVIVVLVPLTAGLLILCAVWPAARARLIWPAVVLSVVVTALMPITVDAGEWFQHRLGDPPVVDEHARLGHQMVYFVAPLLITAALLVFLHLRQGRGRPLGRTVVAVIAVLVLAAGGAAAWQTYRVGDSGAHAVWNGVIDH</sequence>
<reference evidence="3 4" key="1">
    <citation type="submission" date="2018-09" db="EMBL/GenBank/DDBJ databases">
        <title>Nocardia yunnanensis sp. nov., an actinomycete isolated from a soil sample.</title>
        <authorList>
            <person name="Zhang J."/>
        </authorList>
    </citation>
    <scope>NUCLEOTIDE SEQUENCE [LARGE SCALE GENOMIC DNA]</scope>
    <source>
        <strain evidence="3 4">CFHS0054</strain>
    </source>
</reference>
<dbReference type="OrthoDB" id="4948879at2"/>
<dbReference type="EMBL" id="CP032568">
    <property type="protein sequence ID" value="AYF78263.1"/>
    <property type="molecule type" value="Genomic_DNA"/>
</dbReference>
<dbReference type="Proteomes" id="UP000267164">
    <property type="component" value="Chromosome"/>
</dbReference>
<evidence type="ECO:0000313" key="4">
    <source>
        <dbReference type="Proteomes" id="UP000267164"/>
    </source>
</evidence>
<keyword evidence="1" id="KW-0472">Membrane</keyword>
<feature type="transmembrane region" description="Helical" evidence="1">
    <location>
        <begin position="12"/>
        <end position="34"/>
    </location>
</feature>
<name>A0A386ZLT2_9NOCA</name>
<dbReference type="Pfam" id="PF09990">
    <property type="entry name" value="DUF2231"/>
    <property type="match status" value="1"/>
</dbReference>
<feature type="domain" description="DUF2231" evidence="2">
    <location>
        <begin position="6"/>
        <end position="150"/>
    </location>
</feature>
<evidence type="ECO:0000256" key="1">
    <source>
        <dbReference type="SAM" id="Phobius"/>
    </source>
</evidence>
<feature type="transmembrane region" description="Helical" evidence="1">
    <location>
        <begin position="86"/>
        <end position="105"/>
    </location>
</feature>
<keyword evidence="1" id="KW-1133">Transmembrane helix</keyword>